<proteinExistence type="predicted"/>
<dbReference type="EMBL" id="CP003051">
    <property type="protein sequence ID" value="AGA90818.1"/>
    <property type="molecule type" value="Genomic_DNA"/>
</dbReference>
<evidence type="ECO:0008006" key="3">
    <source>
        <dbReference type="Google" id="ProtNLM"/>
    </source>
</evidence>
<protein>
    <recommendedName>
        <fullName evidence="3">Cysteine-rich CWC</fullName>
    </recommendedName>
</protein>
<dbReference type="Pfam" id="PF14375">
    <property type="entry name" value="Cys_rich_CWC"/>
    <property type="match status" value="1"/>
</dbReference>
<dbReference type="InterPro" id="IPR032720">
    <property type="entry name" value="Cys_rich_CWC"/>
</dbReference>
<dbReference type="RefSeq" id="WP_015280958.1">
    <property type="nucleotide sequence ID" value="NC_019940.1"/>
</dbReference>
<dbReference type="HOGENOM" id="CLU_2557225_0_0_6"/>
<keyword evidence="2" id="KW-1185">Reference proteome</keyword>
<organism evidence="1 2">
    <name type="scientific">Thioflavicoccus mobilis 8321</name>
    <dbReference type="NCBI Taxonomy" id="765912"/>
    <lineage>
        <taxon>Bacteria</taxon>
        <taxon>Pseudomonadati</taxon>
        <taxon>Pseudomonadota</taxon>
        <taxon>Gammaproteobacteria</taxon>
        <taxon>Chromatiales</taxon>
        <taxon>Chromatiaceae</taxon>
        <taxon>Thioflavicoccus</taxon>
    </lineage>
</organism>
<reference evidence="1 2" key="1">
    <citation type="submission" date="2011-09" db="EMBL/GenBank/DDBJ databases">
        <title>Complete sequence of chromosome of Thioflavicoccus mobilis 8321.</title>
        <authorList>
            <consortium name="US DOE Joint Genome Institute"/>
            <person name="Lucas S."/>
            <person name="Han J."/>
            <person name="Lapidus A."/>
            <person name="Cheng J.-F."/>
            <person name="Goodwin L."/>
            <person name="Pitluck S."/>
            <person name="Peters L."/>
            <person name="Ovchinnikova G."/>
            <person name="Lu M."/>
            <person name="Detter J.C."/>
            <person name="Han C."/>
            <person name="Tapia R."/>
            <person name="Land M."/>
            <person name="Hauser L."/>
            <person name="Kyrpides N."/>
            <person name="Ivanova N."/>
            <person name="Pagani I."/>
            <person name="Vogl K."/>
            <person name="Liu Z."/>
            <person name="Imhoff J."/>
            <person name="Thiel V."/>
            <person name="Frigaard N.-U."/>
            <person name="Bryant D."/>
            <person name="Woyke T."/>
        </authorList>
    </citation>
    <scope>NUCLEOTIDE SEQUENCE [LARGE SCALE GENOMIC DNA]</scope>
    <source>
        <strain evidence="1 2">8321</strain>
    </source>
</reference>
<dbReference type="OrthoDB" id="9800168at2"/>
<dbReference type="AlphaFoldDB" id="L0GVM5"/>
<sequence length="82" mass="8923">MNDNQQATDITAGQKRCGRCGATFLCKVDELPHCQCIRVHLSDTLLEELSGSYSDCLCSRCLKQLAGKDRDGDWVLSGDAGT</sequence>
<accession>L0GVM5</accession>
<evidence type="ECO:0000313" key="2">
    <source>
        <dbReference type="Proteomes" id="UP000010816"/>
    </source>
</evidence>
<name>L0GVM5_9GAMM</name>
<gene>
    <name evidence="1" type="ORF">Thimo_2065</name>
</gene>
<dbReference type="Proteomes" id="UP000010816">
    <property type="component" value="Chromosome"/>
</dbReference>
<evidence type="ECO:0000313" key="1">
    <source>
        <dbReference type="EMBL" id="AGA90818.1"/>
    </source>
</evidence>
<dbReference type="KEGG" id="tmb:Thimo_2065"/>